<evidence type="ECO:0000313" key="4">
    <source>
        <dbReference type="Proteomes" id="UP000023152"/>
    </source>
</evidence>
<feature type="compositionally biased region" description="Acidic residues" evidence="2">
    <location>
        <begin position="102"/>
        <end position="111"/>
    </location>
</feature>
<comment type="caution">
    <text evidence="3">The sequence shown here is derived from an EMBL/GenBank/DDBJ whole genome shotgun (WGS) entry which is preliminary data.</text>
</comment>
<sequence>ANDETTQRLWIQFGGDEKDKEQSILLEDARNRMVFFFLIILPRKKKKKKIINTVNNHMSPPPPFFFFETIDNVGRKKLRHSRSQALSSPQGVRATTYSNGNTDDDDDDDDPTLLSTTEQQDNTPVIIGLYDQLSLDYGDALELAMQLKNGEVNEALQTKHLPASQTKACIQDLWKWIEDKGFALIDKNQEYEEELDKLRRQYEIMTQENSSQKTSLDTQMKIVNHLLHCLF</sequence>
<name>X6MLK5_RETFI</name>
<feature type="compositionally biased region" description="Polar residues" evidence="2">
    <location>
        <begin position="83"/>
        <end position="101"/>
    </location>
</feature>
<evidence type="ECO:0000313" key="3">
    <source>
        <dbReference type="EMBL" id="ETO14764.1"/>
    </source>
</evidence>
<dbReference type="AlphaFoldDB" id="X6MLK5"/>
<reference evidence="3 4" key="1">
    <citation type="journal article" date="2013" name="Curr. Biol.">
        <title>The Genome of the Foraminiferan Reticulomyxa filosa.</title>
        <authorList>
            <person name="Glockner G."/>
            <person name="Hulsmann N."/>
            <person name="Schleicher M."/>
            <person name="Noegel A.A."/>
            <person name="Eichinger L."/>
            <person name="Gallinger C."/>
            <person name="Pawlowski J."/>
            <person name="Sierra R."/>
            <person name="Euteneuer U."/>
            <person name="Pillet L."/>
            <person name="Moustafa A."/>
            <person name="Platzer M."/>
            <person name="Groth M."/>
            <person name="Szafranski K."/>
            <person name="Schliwa M."/>
        </authorList>
    </citation>
    <scope>NUCLEOTIDE SEQUENCE [LARGE SCALE GENOMIC DNA]</scope>
</reference>
<proteinExistence type="predicted"/>
<evidence type="ECO:0000256" key="1">
    <source>
        <dbReference type="SAM" id="Coils"/>
    </source>
</evidence>
<organism evidence="3 4">
    <name type="scientific">Reticulomyxa filosa</name>
    <dbReference type="NCBI Taxonomy" id="46433"/>
    <lineage>
        <taxon>Eukaryota</taxon>
        <taxon>Sar</taxon>
        <taxon>Rhizaria</taxon>
        <taxon>Retaria</taxon>
        <taxon>Foraminifera</taxon>
        <taxon>Monothalamids</taxon>
        <taxon>Reticulomyxidae</taxon>
        <taxon>Reticulomyxa</taxon>
    </lineage>
</organism>
<accession>X6MLK5</accession>
<dbReference type="Proteomes" id="UP000023152">
    <property type="component" value="Unassembled WGS sequence"/>
</dbReference>
<keyword evidence="4" id="KW-1185">Reference proteome</keyword>
<feature type="non-terminal residue" evidence="3">
    <location>
        <position position="1"/>
    </location>
</feature>
<keyword evidence="1" id="KW-0175">Coiled coil</keyword>
<evidence type="ECO:0000256" key="2">
    <source>
        <dbReference type="SAM" id="MobiDB-lite"/>
    </source>
</evidence>
<feature type="region of interest" description="Disordered" evidence="2">
    <location>
        <begin position="82"/>
        <end position="118"/>
    </location>
</feature>
<gene>
    <name evidence="3" type="ORF">RFI_22604</name>
</gene>
<dbReference type="EMBL" id="ASPP01019788">
    <property type="protein sequence ID" value="ETO14764.1"/>
    <property type="molecule type" value="Genomic_DNA"/>
</dbReference>
<feature type="coiled-coil region" evidence="1">
    <location>
        <begin position="181"/>
        <end position="215"/>
    </location>
</feature>
<protein>
    <submittedName>
        <fullName evidence="3">Uncharacterized protein</fullName>
    </submittedName>
</protein>